<evidence type="ECO:0000259" key="4">
    <source>
        <dbReference type="PROSITE" id="PS50075"/>
    </source>
</evidence>
<dbReference type="Gene3D" id="3.40.50.970">
    <property type="match status" value="2"/>
</dbReference>
<dbReference type="CDD" id="cd02002">
    <property type="entry name" value="TPP_BFDC"/>
    <property type="match status" value="1"/>
</dbReference>
<feature type="compositionally biased region" description="Polar residues" evidence="3">
    <location>
        <begin position="308"/>
        <end position="323"/>
    </location>
</feature>
<dbReference type="PANTHER" id="PTHR18968">
    <property type="entry name" value="THIAMINE PYROPHOSPHATE ENZYMES"/>
    <property type="match status" value="1"/>
</dbReference>
<dbReference type="InterPro" id="IPR029061">
    <property type="entry name" value="THDP-binding"/>
</dbReference>
<dbReference type="GeneID" id="19017407"/>
<reference evidence="5 6" key="1">
    <citation type="submission" date="2011-10" db="EMBL/GenBank/DDBJ databases">
        <authorList>
            <person name="Genoscope - CEA"/>
        </authorList>
    </citation>
    <scope>NUCLEOTIDE SEQUENCE [LARGE SCALE GENOMIC DNA]</scope>
    <source>
        <strain evidence="5 6">RCC 1105</strain>
    </source>
</reference>
<dbReference type="AlphaFoldDB" id="K8EBA3"/>
<dbReference type="PANTHER" id="PTHR18968:SF86">
    <property type="entry name" value="ACETOLACTATE SYNTHASE LARGE SUBUNIT ILVX-RELATED"/>
    <property type="match status" value="1"/>
</dbReference>
<protein>
    <recommendedName>
        <fullName evidence="4">Carrier domain-containing protein</fullName>
    </recommendedName>
</protein>
<dbReference type="OrthoDB" id="10006023at2759"/>
<accession>K8EBA3</accession>
<dbReference type="SUPFAM" id="SSF52518">
    <property type="entry name" value="Thiamin diphosphate-binding fold (THDP-binding)"/>
    <property type="match status" value="2"/>
</dbReference>
<dbReference type="InterPro" id="IPR011766">
    <property type="entry name" value="TPP_enzyme_TPP-bd"/>
</dbReference>
<feature type="domain" description="Carrier" evidence="4">
    <location>
        <begin position="226"/>
        <end position="302"/>
    </location>
</feature>
<dbReference type="Pfam" id="PF02775">
    <property type="entry name" value="TPP_enzyme_C"/>
    <property type="match status" value="1"/>
</dbReference>
<feature type="region of interest" description="Disordered" evidence="3">
    <location>
        <begin position="308"/>
        <end position="339"/>
    </location>
</feature>
<dbReference type="Pfam" id="PF02776">
    <property type="entry name" value="TPP_enzyme_N"/>
    <property type="match status" value="1"/>
</dbReference>
<keyword evidence="6" id="KW-1185">Reference proteome</keyword>
<dbReference type="Gene3D" id="1.10.1200.10">
    <property type="entry name" value="ACP-like"/>
    <property type="match status" value="1"/>
</dbReference>
<dbReference type="InterPro" id="IPR009081">
    <property type="entry name" value="PP-bd_ACP"/>
</dbReference>
<keyword evidence="2" id="KW-0786">Thiamine pyrophosphate</keyword>
<dbReference type="GO" id="GO:0050660">
    <property type="term" value="F:flavin adenine dinucleotide binding"/>
    <property type="evidence" value="ECO:0007669"/>
    <property type="project" value="TreeGrafter"/>
</dbReference>
<dbReference type="KEGG" id="bpg:Bathy02g02940"/>
<sequence>MAEESNREETITGATAVWRVAESHGVTHVFANPGTTEMHFVGAFESVRKIEPILTLHETVASGAADGYARVKKGSNVNIPGVTLLHLGPGLMNASANLHNAHRAGSSVVNVVGDMSTWHSGTDPVLESSIADIAKINGAVVSSKVPAAIAADAKEAFVTATRNSTSPGASKVVTLIVPHDRSWERVSKVSVEDVIRGDASPLEQLNEDREQKSQHLQSPEQATTKGSVAERMHAQLTELLDEKEVPPPFTTKTTFRSIGLTSQSSIRYASMLREEFKLDIQPTIMYDYSLVWDLVLYIEDRLAIENKNSGGENSFSPASSPTRESADVGKKNTSHSHGLSEPVQKAINAFGKSFVKSILKSESGKVGVYLGGDAGIRENLERVCGIFRKLGISEDSIYVENAFSRIDRGGDLMVKRCPYFPRDAMATLASFETLVLVDAKKPVAMFGYKDQNFSSLIRQGEDDVWEIEAPPGGKLTDAFEAIETALEKKANAWRTDVADAKNDKHRERVTRAAKENTLRETSGKLTPAAMCGTIAKSQPENCVVVDESLTSGSMYWDSTDAFSPQFTHLTLTGGAIGFALSAAVGAAVADRSRKVIAFQADGSGLYDCQALWTMARYNLNVCVVICNNSSYNILNIENAMQRVEDANKTNVSKSLTSLGEPTIDWVTMAKSFGFRMATRCDTIESFQMVFQEAMEKNGDGPILVEAVL</sequence>
<evidence type="ECO:0000256" key="3">
    <source>
        <dbReference type="SAM" id="MobiDB-lite"/>
    </source>
</evidence>
<feature type="region of interest" description="Disordered" evidence="3">
    <location>
        <begin position="199"/>
        <end position="227"/>
    </location>
</feature>
<dbReference type="SUPFAM" id="SSF47336">
    <property type="entry name" value="ACP-like"/>
    <property type="match status" value="1"/>
</dbReference>
<dbReference type="Pfam" id="PF00550">
    <property type="entry name" value="PP-binding"/>
    <property type="match status" value="1"/>
</dbReference>
<gene>
    <name evidence="5" type="ORF">Bathy02g02940</name>
</gene>
<dbReference type="Proteomes" id="UP000198341">
    <property type="component" value="Chromosome 2"/>
</dbReference>
<dbReference type="InterPro" id="IPR012001">
    <property type="entry name" value="Thiamin_PyroP_enz_TPP-bd_dom"/>
</dbReference>
<dbReference type="InterPro" id="IPR036736">
    <property type="entry name" value="ACP-like_sf"/>
</dbReference>
<dbReference type="RefSeq" id="XP_007514839.1">
    <property type="nucleotide sequence ID" value="XM_007514777.1"/>
</dbReference>
<comment type="similarity">
    <text evidence="1">Belongs to the TPP enzyme family.</text>
</comment>
<feature type="compositionally biased region" description="Polar residues" evidence="3">
    <location>
        <begin position="214"/>
        <end position="226"/>
    </location>
</feature>
<evidence type="ECO:0000313" key="5">
    <source>
        <dbReference type="EMBL" id="CCO15079.1"/>
    </source>
</evidence>
<dbReference type="CDD" id="cd07035">
    <property type="entry name" value="TPP_PYR_POX_like"/>
    <property type="match status" value="1"/>
</dbReference>
<dbReference type="EMBL" id="FO082277">
    <property type="protein sequence ID" value="CCO15079.1"/>
    <property type="molecule type" value="Genomic_DNA"/>
</dbReference>
<dbReference type="STRING" id="41875.K8EBA3"/>
<evidence type="ECO:0000256" key="1">
    <source>
        <dbReference type="ARBA" id="ARBA00007812"/>
    </source>
</evidence>
<dbReference type="PROSITE" id="PS50075">
    <property type="entry name" value="CARRIER"/>
    <property type="match status" value="1"/>
</dbReference>
<name>K8EBA3_9CHLO</name>
<dbReference type="GO" id="GO:0030976">
    <property type="term" value="F:thiamine pyrophosphate binding"/>
    <property type="evidence" value="ECO:0007669"/>
    <property type="project" value="InterPro"/>
</dbReference>
<dbReference type="GO" id="GO:0003984">
    <property type="term" value="F:acetolactate synthase activity"/>
    <property type="evidence" value="ECO:0007669"/>
    <property type="project" value="TreeGrafter"/>
</dbReference>
<evidence type="ECO:0000256" key="2">
    <source>
        <dbReference type="ARBA" id="ARBA00023052"/>
    </source>
</evidence>
<proteinExistence type="inferred from homology"/>
<dbReference type="InterPro" id="IPR045229">
    <property type="entry name" value="TPP_enz"/>
</dbReference>
<evidence type="ECO:0000313" key="6">
    <source>
        <dbReference type="Proteomes" id="UP000198341"/>
    </source>
</evidence>
<organism evidence="5 6">
    <name type="scientific">Bathycoccus prasinos</name>
    <dbReference type="NCBI Taxonomy" id="41875"/>
    <lineage>
        <taxon>Eukaryota</taxon>
        <taxon>Viridiplantae</taxon>
        <taxon>Chlorophyta</taxon>
        <taxon>Mamiellophyceae</taxon>
        <taxon>Mamiellales</taxon>
        <taxon>Bathycoccaceae</taxon>
        <taxon>Bathycoccus</taxon>
    </lineage>
</organism>